<keyword evidence="3" id="KW-1185">Reference proteome</keyword>
<dbReference type="GeneID" id="9065408"/>
<evidence type="ECO:0000313" key="2">
    <source>
        <dbReference type="EMBL" id="EER06370.1"/>
    </source>
</evidence>
<evidence type="ECO:0000313" key="3">
    <source>
        <dbReference type="Proteomes" id="UP000007800"/>
    </source>
</evidence>
<feature type="region of interest" description="Disordered" evidence="1">
    <location>
        <begin position="1"/>
        <end position="46"/>
    </location>
</feature>
<name>C5LAB4_PERM5</name>
<protein>
    <submittedName>
        <fullName evidence="2">Uncharacterized protein</fullName>
    </submittedName>
</protein>
<accession>C5LAB4</accession>
<organism evidence="3">
    <name type="scientific">Perkinsus marinus (strain ATCC 50983 / TXsc)</name>
    <dbReference type="NCBI Taxonomy" id="423536"/>
    <lineage>
        <taxon>Eukaryota</taxon>
        <taxon>Sar</taxon>
        <taxon>Alveolata</taxon>
        <taxon>Perkinsozoa</taxon>
        <taxon>Perkinsea</taxon>
        <taxon>Perkinsida</taxon>
        <taxon>Perkinsidae</taxon>
        <taxon>Perkinsus</taxon>
    </lineage>
</organism>
<dbReference type="AlphaFoldDB" id="C5LAB4"/>
<reference evidence="2 3" key="1">
    <citation type="submission" date="2008-07" db="EMBL/GenBank/DDBJ databases">
        <authorList>
            <person name="El-Sayed N."/>
            <person name="Caler E."/>
            <person name="Inman J."/>
            <person name="Amedeo P."/>
            <person name="Hass B."/>
            <person name="Wortman J."/>
        </authorList>
    </citation>
    <scope>NUCLEOTIDE SEQUENCE [LARGE SCALE GENOMIC DNA]</scope>
    <source>
        <strain evidence="3">ATCC 50983 / TXsc</strain>
    </source>
</reference>
<dbReference type="RefSeq" id="XP_002774554.1">
    <property type="nucleotide sequence ID" value="XM_002774508.1"/>
</dbReference>
<evidence type="ECO:0000256" key="1">
    <source>
        <dbReference type="SAM" id="MobiDB-lite"/>
    </source>
</evidence>
<feature type="compositionally biased region" description="Low complexity" evidence="1">
    <location>
        <begin position="23"/>
        <end position="35"/>
    </location>
</feature>
<dbReference type="Proteomes" id="UP000007800">
    <property type="component" value="Unassembled WGS sequence"/>
</dbReference>
<gene>
    <name evidence="2" type="ORF">Pmar_PMAR006138</name>
</gene>
<sequence length="106" mass="11737">MGLSARFPSLDAEPLPPPPSPVGSPEGVAGAGPSSPSWPPPPEEAYGPPYKPVEVYEYLLRRQDFYCRIVHPFTTIDYTDVMYEMVLKDDEVKLYYTALTKSGGNK</sequence>
<proteinExistence type="predicted"/>
<dbReference type="EMBL" id="GG680729">
    <property type="protein sequence ID" value="EER06370.1"/>
    <property type="molecule type" value="Genomic_DNA"/>
</dbReference>
<dbReference type="InParanoid" id="C5LAB4"/>